<dbReference type="InterPro" id="IPR011032">
    <property type="entry name" value="GroES-like_sf"/>
</dbReference>
<evidence type="ECO:0000259" key="1">
    <source>
        <dbReference type="SMART" id="SM00829"/>
    </source>
</evidence>
<evidence type="ECO:0000313" key="2">
    <source>
        <dbReference type="EMBL" id="CUH65397.1"/>
    </source>
</evidence>
<dbReference type="Pfam" id="PF00107">
    <property type="entry name" value="ADH_zinc_N"/>
    <property type="match status" value="1"/>
</dbReference>
<sequence>MKAIICNEFAPLDQLDYADLPDPVAAGDQVVIKVEAAGVNYPDGLLVQGQYQMKPDRPFVPGMEAAGVVESIGPDVKNLKVGDRVATICQLGGYAEKVVTEEGRVFPIGDMDGGDACALMVAYGTSHHALKQRADLKPGEVLVVLGAAGATGVAAIQIGKIMGARVIAVCSSEEKREIALKTGADEAIGYDNLKDQLKEMTGGKGADVVYDVVGGAAFDACSRSMARNGRLLIIGFASGTIPQFPVNLALVKEYAVVGVFWGNFTRAEPQVYADNMKELIGWYQTGKVKPVVEGRYPLADAANVLTRVLGRGATGKIVLEP</sequence>
<dbReference type="Pfam" id="PF08240">
    <property type="entry name" value="ADH_N"/>
    <property type="match status" value="1"/>
</dbReference>
<reference evidence="2 3" key="1">
    <citation type="submission" date="2015-09" db="EMBL/GenBank/DDBJ databases">
        <authorList>
            <consortium name="Swine Surveillance"/>
        </authorList>
    </citation>
    <scope>NUCLEOTIDE SEQUENCE [LARGE SCALE GENOMIC DNA]</scope>
    <source>
        <strain evidence="2 3">CECT 4357</strain>
    </source>
</reference>
<accession>A0A0P1FZT5</accession>
<dbReference type="InterPro" id="IPR051397">
    <property type="entry name" value="Zn-ADH-like_protein"/>
</dbReference>
<dbReference type="Proteomes" id="UP000051587">
    <property type="component" value="Unassembled WGS sequence"/>
</dbReference>
<name>A0A0P1FZT5_THAGE</name>
<gene>
    <name evidence="2" type="primary">adhT</name>
    <name evidence="2" type="ORF">TG4357_01841</name>
</gene>
<dbReference type="OrthoDB" id="4190732at2"/>
<evidence type="ECO:0000313" key="3">
    <source>
        <dbReference type="Proteomes" id="UP000051587"/>
    </source>
</evidence>
<dbReference type="InterPro" id="IPR013154">
    <property type="entry name" value="ADH-like_N"/>
</dbReference>
<dbReference type="InterPro" id="IPR036291">
    <property type="entry name" value="NAD(P)-bd_dom_sf"/>
</dbReference>
<dbReference type="STRING" id="53501.SAMN04488043_110129"/>
<dbReference type="SUPFAM" id="SSF51735">
    <property type="entry name" value="NAD(P)-binding Rossmann-fold domains"/>
    <property type="match status" value="1"/>
</dbReference>
<dbReference type="AlphaFoldDB" id="A0A0P1FZT5"/>
<dbReference type="Gene3D" id="3.40.50.720">
    <property type="entry name" value="NAD(P)-binding Rossmann-like Domain"/>
    <property type="match status" value="1"/>
</dbReference>
<dbReference type="CDD" id="cd08241">
    <property type="entry name" value="QOR1"/>
    <property type="match status" value="1"/>
</dbReference>
<dbReference type="EC" id="1.1.1.1" evidence="2"/>
<dbReference type="PANTHER" id="PTHR43677">
    <property type="entry name" value="SHORT-CHAIN DEHYDROGENASE/REDUCTASE"/>
    <property type="match status" value="1"/>
</dbReference>
<protein>
    <submittedName>
        <fullName evidence="2">Alcohol dehydrogenase</fullName>
        <ecNumber evidence="2">1.1.1.1</ecNumber>
    </submittedName>
</protein>
<dbReference type="SUPFAM" id="SSF50129">
    <property type="entry name" value="GroES-like"/>
    <property type="match status" value="1"/>
</dbReference>
<dbReference type="PANTHER" id="PTHR43677:SF4">
    <property type="entry name" value="QUINONE OXIDOREDUCTASE-LIKE PROTEIN 2"/>
    <property type="match status" value="1"/>
</dbReference>
<feature type="domain" description="Enoyl reductase (ER)" evidence="1">
    <location>
        <begin position="10"/>
        <end position="319"/>
    </location>
</feature>
<dbReference type="GO" id="GO:0004022">
    <property type="term" value="F:alcohol dehydrogenase (NAD+) activity"/>
    <property type="evidence" value="ECO:0007669"/>
    <property type="project" value="UniProtKB-EC"/>
</dbReference>
<keyword evidence="2" id="KW-0560">Oxidoreductase</keyword>
<dbReference type="InterPro" id="IPR013149">
    <property type="entry name" value="ADH-like_C"/>
</dbReference>
<organism evidence="2 3">
    <name type="scientific">Thalassovita gelatinovora</name>
    <name type="common">Thalassobius gelatinovorus</name>
    <dbReference type="NCBI Taxonomy" id="53501"/>
    <lineage>
        <taxon>Bacteria</taxon>
        <taxon>Pseudomonadati</taxon>
        <taxon>Pseudomonadota</taxon>
        <taxon>Alphaproteobacteria</taxon>
        <taxon>Rhodobacterales</taxon>
        <taxon>Roseobacteraceae</taxon>
        <taxon>Thalassovita</taxon>
    </lineage>
</organism>
<dbReference type="InterPro" id="IPR020843">
    <property type="entry name" value="ER"/>
</dbReference>
<dbReference type="SMART" id="SM00829">
    <property type="entry name" value="PKS_ER"/>
    <property type="match status" value="1"/>
</dbReference>
<dbReference type="RefSeq" id="WP_058262576.1">
    <property type="nucleotide sequence ID" value="NZ_CP051181.1"/>
</dbReference>
<keyword evidence="3" id="KW-1185">Reference proteome</keyword>
<dbReference type="EMBL" id="CYSA01000016">
    <property type="protein sequence ID" value="CUH65397.1"/>
    <property type="molecule type" value="Genomic_DNA"/>
</dbReference>
<proteinExistence type="predicted"/>
<dbReference type="Gene3D" id="3.90.180.10">
    <property type="entry name" value="Medium-chain alcohol dehydrogenases, catalytic domain"/>
    <property type="match status" value="1"/>
</dbReference>